<dbReference type="InterPro" id="IPR000121">
    <property type="entry name" value="PEP_util_C"/>
</dbReference>
<evidence type="ECO:0000313" key="19">
    <source>
        <dbReference type="EMBL" id="SDM59989.1"/>
    </source>
</evidence>
<evidence type="ECO:0000256" key="11">
    <source>
        <dbReference type="ARBA" id="ARBA00022840"/>
    </source>
</evidence>
<dbReference type="InterPro" id="IPR015813">
    <property type="entry name" value="Pyrv/PenolPyrv_kinase-like_dom"/>
</dbReference>
<dbReference type="PROSITE" id="PS00742">
    <property type="entry name" value="PEP_ENZYMES_2"/>
    <property type="match status" value="1"/>
</dbReference>
<dbReference type="GO" id="GO:0006094">
    <property type="term" value="P:gluconeogenesis"/>
    <property type="evidence" value="ECO:0007669"/>
    <property type="project" value="UniProtKB-UniPathway"/>
</dbReference>
<name>A0A1G9UJ89_9BURK</name>
<dbReference type="NCBIfam" id="TIGR01418">
    <property type="entry name" value="PEP_synth"/>
    <property type="match status" value="1"/>
</dbReference>
<evidence type="ECO:0000256" key="8">
    <source>
        <dbReference type="ARBA" id="ARBA00022723"/>
    </source>
</evidence>
<evidence type="ECO:0000256" key="3">
    <source>
        <dbReference type="ARBA" id="ARBA00004742"/>
    </source>
</evidence>
<keyword evidence="10 15" id="KW-0418">Kinase</keyword>
<feature type="domain" description="PEP-utilising enzyme mobile" evidence="16">
    <location>
        <begin position="392"/>
        <end position="462"/>
    </location>
</feature>
<dbReference type="EC" id="2.7.9.2" evidence="5 15"/>
<reference evidence="20" key="1">
    <citation type="submission" date="2016-10" db="EMBL/GenBank/DDBJ databases">
        <authorList>
            <person name="Varghese N."/>
            <person name="Submissions S."/>
        </authorList>
    </citation>
    <scope>NUCLEOTIDE SEQUENCE [LARGE SCALE GENOMIC DNA]</scope>
    <source>
        <strain evidence="20">EPL6</strain>
    </source>
</reference>
<dbReference type="Pfam" id="PF02896">
    <property type="entry name" value="PEP-utilizers_C"/>
    <property type="match status" value="1"/>
</dbReference>
<dbReference type="Pfam" id="PF00391">
    <property type="entry name" value="PEP-utilizers"/>
    <property type="match status" value="1"/>
</dbReference>
<evidence type="ECO:0000259" key="18">
    <source>
        <dbReference type="Pfam" id="PF02896"/>
    </source>
</evidence>
<accession>A0A1G9UJ89</accession>
<dbReference type="Gene3D" id="3.30.1490.20">
    <property type="entry name" value="ATP-grasp fold, A domain"/>
    <property type="match status" value="1"/>
</dbReference>
<dbReference type="EMBL" id="FNHP01000009">
    <property type="protein sequence ID" value="SDM59989.1"/>
    <property type="molecule type" value="Genomic_DNA"/>
</dbReference>
<dbReference type="PANTHER" id="PTHR43030:SF1">
    <property type="entry name" value="PHOSPHOENOLPYRUVATE SYNTHASE"/>
    <property type="match status" value="1"/>
</dbReference>
<comment type="similarity">
    <text evidence="4 15">Belongs to the PEP-utilizing enzyme family.</text>
</comment>
<keyword evidence="12 15" id="KW-0460">Magnesium</keyword>
<dbReference type="OrthoDB" id="9765468at2"/>
<sequence>MSARFEATALVVPFENLRMEDVEAVGGKNASLGEMISQLPQGVRVPTGFATTAHAFRQFLAHEGLAQRISQRLASLDTEDVRALAQAGAEIRGWVEAQPFPAELEAAVREAFKTLCGGNDQACFAVRSSATAEDLPDASFAGQQETFLNVVGIDDILHKMKEVFASLYNDRAISYRVHKGFAHDVVALSAGVQRMVRSDLGAAGVMFTIDTESGFEDVVFITSSYGLGETVVQGAVNPDEFYVHKPMLQAGNKAVIRRNLGSKLIQMVFASAEEKAASGKLVTTTDVPTEQRNRYSLTDEEVQQLAHYALVIEQHYGRPMDIEWGKDGMDGQLYILQARPETVKSQAKGQAEQRFKLKGTGTVLAEGRAIGQKIGTGPVRLVSDIAEMDKVQPGDVLVTDMTDPNWEPVMKRASAIVTNRGGRTCHAAIIARELGIPAVVGCGNATGLLTEGTLVTVSCAEGDTGRIYDGLIETEVTEVQRGEMPPITTKIMMNVGNPQLAFDFAQLPNQGVGLARLEFIINNNIGVHPKAILDYPQVDADLKKAVESVARGHASPRAFYVDKVAEGVATIAAAFWPKPVIVRLSDFKSNEYRKLIGGSRYEPEEENPMLGFRGAARYISRDFGEAFAMECEALKRVRGEMGLTNVQIMVPFVRTLGQAERVTQLLAQHGLQRGADDLKLIMMCEVPSNAVLAEEFLAFFDGFSVGSNDLTQLTLGLDRDSGLELLAQDFDERDPAVRKLLKGVIATCRAQGKYVGICGQGPSDHPDFAQWLAGEGISSISLNPDSVIDTWQKLAG</sequence>
<evidence type="ECO:0000256" key="7">
    <source>
        <dbReference type="ARBA" id="ARBA00022679"/>
    </source>
</evidence>
<dbReference type="FunFam" id="3.30.470.20:FF:000017">
    <property type="entry name" value="Phosphoenolpyruvate synthase"/>
    <property type="match status" value="1"/>
</dbReference>
<dbReference type="InterPro" id="IPR018274">
    <property type="entry name" value="PEP_util_AS"/>
</dbReference>
<evidence type="ECO:0000256" key="14">
    <source>
        <dbReference type="ARBA" id="ARBA00047700"/>
    </source>
</evidence>
<comment type="function">
    <text evidence="2 15">Catalyzes the phosphorylation of pyruvate to phosphoenolpyruvate.</text>
</comment>
<evidence type="ECO:0000256" key="5">
    <source>
        <dbReference type="ARBA" id="ARBA00011996"/>
    </source>
</evidence>
<evidence type="ECO:0000256" key="2">
    <source>
        <dbReference type="ARBA" id="ARBA00002988"/>
    </source>
</evidence>
<proteinExistence type="inferred from homology"/>
<dbReference type="Proteomes" id="UP000198552">
    <property type="component" value="Unassembled WGS sequence"/>
</dbReference>
<keyword evidence="19" id="KW-0670">Pyruvate</keyword>
<comment type="catalytic activity">
    <reaction evidence="14 15">
        <text>pyruvate + ATP + H2O = phosphoenolpyruvate + AMP + phosphate + 2 H(+)</text>
        <dbReference type="Rhea" id="RHEA:11364"/>
        <dbReference type="ChEBI" id="CHEBI:15361"/>
        <dbReference type="ChEBI" id="CHEBI:15377"/>
        <dbReference type="ChEBI" id="CHEBI:15378"/>
        <dbReference type="ChEBI" id="CHEBI:30616"/>
        <dbReference type="ChEBI" id="CHEBI:43474"/>
        <dbReference type="ChEBI" id="CHEBI:58702"/>
        <dbReference type="ChEBI" id="CHEBI:456215"/>
        <dbReference type="EC" id="2.7.9.2"/>
    </reaction>
</comment>
<dbReference type="InterPro" id="IPR040442">
    <property type="entry name" value="Pyrv_kinase-like_dom_sf"/>
</dbReference>
<dbReference type="NCBIfam" id="NF005057">
    <property type="entry name" value="PRK06464.1"/>
    <property type="match status" value="1"/>
</dbReference>
<evidence type="ECO:0000256" key="15">
    <source>
        <dbReference type="PIRNR" id="PIRNR000854"/>
    </source>
</evidence>
<dbReference type="Gene3D" id="3.20.20.60">
    <property type="entry name" value="Phosphoenolpyruvate-binding domains"/>
    <property type="match status" value="1"/>
</dbReference>
<dbReference type="Gene3D" id="3.30.470.20">
    <property type="entry name" value="ATP-grasp fold, B domain"/>
    <property type="match status" value="1"/>
</dbReference>
<dbReference type="InterPro" id="IPR002192">
    <property type="entry name" value="PPDK_AMP/ATP-bd"/>
</dbReference>
<dbReference type="InterPro" id="IPR006319">
    <property type="entry name" value="PEP_synth"/>
</dbReference>
<evidence type="ECO:0000256" key="1">
    <source>
        <dbReference type="ARBA" id="ARBA00001946"/>
    </source>
</evidence>
<evidence type="ECO:0000259" key="17">
    <source>
        <dbReference type="Pfam" id="PF01326"/>
    </source>
</evidence>
<keyword evidence="20" id="KW-1185">Reference proteome</keyword>
<dbReference type="SUPFAM" id="SSF51621">
    <property type="entry name" value="Phosphoenolpyruvate/pyruvate domain"/>
    <property type="match status" value="1"/>
</dbReference>
<evidence type="ECO:0000256" key="12">
    <source>
        <dbReference type="ARBA" id="ARBA00022842"/>
    </source>
</evidence>
<comment type="cofactor">
    <cofactor evidence="1 15">
        <name>Mg(2+)</name>
        <dbReference type="ChEBI" id="CHEBI:18420"/>
    </cofactor>
</comment>
<keyword evidence="8 15" id="KW-0479">Metal-binding</keyword>
<comment type="pathway">
    <text evidence="3 15">Carbohydrate biosynthesis; gluconeogenesis.</text>
</comment>
<evidence type="ECO:0000313" key="20">
    <source>
        <dbReference type="Proteomes" id="UP000198552"/>
    </source>
</evidence>
<dbReference type="Gene3D" id="3.50.30.10">
    <property type="entry name" value="Phosphohistidine domain"/>
    <property type="match status" value="1"/>
</dbReference>
<dbReference type="FunFam" id="3.50.30.10:FF:000002">
    <property type="entry name" value="Phosphoenolpyruvate synthase"/>
    <property type="match status" value="1"/>
</dbReference>
<evidence type="ECO:0000259" key="16">
    <source>
        <dbReference type="Pfam" id="PF00391"/>
    </source>
</evidence>
<evidence type="ECO:0000256" key="13">
    <source>
        <dbReference type="ARBA" id="ARBA00033470"/>
    </source>
</evidence>
<keyword evidence="11 15" id="KW-0067">ATP-binding</keyword>
<protein>
    <recommendedName>
        <fullName evidence="6 15">Phosphoenolpyruvate synthase</fullName>
        <shortName evidence="15">PEP synthase</shortName>
        <ecNumber evidence="5 15">2.7.9.2</ecNumber>
    </recommendedName>
    <alternativeName>
        <fullName evidence="13 15">Pyruvate, water dikinase</fullName>
    </alternativeName>
</protein>
<gene>
    <name evidence="19" type="ORF">SAMN05428957_10915</name>
</gene>
<dbReference type="InterPro" id="IPR023151">
    <property type="entry name" value="PEP_util_CS"/>
</dbReference>
<dbReference type="SUPFAM" id="SSF56059">
    <property type="entry name" value="Glutathione synthetase ATP-binding domain-like"/>
    <property type="match status" value="1"/>
</dbReference>
<dbReference type="GO" id="GO:0005524">
    <property type="term" value="F:ATP binding"/>
    <property type="evidence" value="ECO:0007669"/>
    <property type="project" value="UniProtKB-KW"/>
</dbReference>
<evidence type="ECO:0000256" key="6">
    <source>
        <dbReference type="ARBA" id="ARBA00021623"/>
    </source>
</evidence>
<keyword evidence="9 15" id="KW-0547">Nucleotide-binding</keyword>
<evidence type="ECO:0000256" key="4">
    <source>
        <dbReference type="ARBA" id="ARBA00007837"/>
    </source>
</evidence>
<dbReference type="STRING" id="1527607.SAMN05428957_10915"/>
<dbReference type="Pfam" id="PF01326">
    <property type="entry name" value="PPDK_N"/>
    <property type="match status" value="1"/>
</dbReference>
<dbReference type="AlphaFoldDB" id="A0A1G9UJ89"/>
<feature type="domain" description="PEP-utilising enzyme C-terminal" evidence="18">
    <location>
        <begin position="488"/>
        <end position="794"/>
    </location>
</feature>
<dbReference type="InterPro" id="IPR008279">
    <property type="entry name" value="PEP-util_enz_mobile_dom"/>
</dbReference>
<keyword evidence="7 15" id="KW-0808">Transferase</keyword>
<dbReference type="FunFam" id="3.30.1490.20:FF:000010">
    <property type="entry name" value="Phosphoenolpyruvate synthase"/>
    <property type="match status" value="1"/>
</dbReference>
<dbReference type="InterPro" id="IPR013815">
    <property type="entry name" value="ATP_grasp_subdomain_1"/>
</dbReference>
<organism evidence="19 20">
    <name type="scientific">Oryzisolibacter propanilivorax</name>
    <dbReference type="NCBI Taxonomy" id="1527607"/>
    <lineage>
        <taxon>Bacteria</taxon>
        <taxon>Pseudomonadati</taxon>
        <taxon>Pseudomonadota</taxon>
        <taxon>Betaproteobacteria</taxon>
        <taxon>Burkholderiales</taxon>
        <taxon>Comamonadaceae</taxon>
        <taxon>Oryzisolibacter</taxon>
    </lineage>
</organism>
<feature type="domain" description="Pyruvate phosphate dikinase AMP/ATP-binding" evidence="17">
    <location>
        <begin position="23"/>
        <end position="352"/>
    </location>
</feature>
<dbReference type="InterPro" id="IPR036637">
    <property type="entry name" value="Phosphohistidine_dom_sf"/>
</dbReference>
<evidence type="ECO:0000256" key="9">
    <source>
        <dbReference type="ARBA" id="ARBA00022741"/>
    </source>
</evidence>
<dbReference type="FunFam" id="3.20.20.60:FF:000010">
    <property type="entry name" value="Phosphoenolpyruvate synthase"/>
    <property type="match status" value="1"/>
</dbReference>
<dbReference type="UniPathway" id="UPA00138"/>
<dbReference type="SUPFAM" id="SSF52009">
    <property type="entry name" value="Phosphohistidine domain"/>
    <property type="match status" value="1"/>
</dbReference>
<dbReference type="GO" id="GO:0008986">
    <property type="term" value="F:pyruvate, water dikinase activity"/>
    <property type="evidence" value="ECO:0007669"/>
    <property type="project" value="UniProtKB-EC"/>
</dbReference>
<evidence type="ECO:0000256" key="10">
    <source>
        <dbReference type="ARBA" id="ARBA00022777"/>
    </source>
</evidence>
<dbReference type="PANTHER" id="PTHR43030">
    <property type="entry name" value="PHOSPHOENOLPYRUVATE SYNTHASE"/>
    <property type="match status" value="1"/>
</dbReference>
<dbReference type="PROSITE" id="PS00370">
    <property type="entry name" value="PEP_ENZYMES_PHOS_SITE"/>
    <property type="match status" value="1"/>
</dbReference>
<dbReference type="PIRSF" id="PIRSF000854">
    <property type="entry name" value="PEP_synthase"/>
    <property type="match status" value="1"/>
</dbReference>
<dbReference type="RefSeq" id="WP_091571418.1">
    <property type="nucleotide sequence ID" value="NZ_FNHP01000009.1"/>
</dbReference>
<dbReference type="GO" id="GO:0046872">
    <property type="term" value="F:metal ion binding"/>
    <property type="evidence" value="ECO:0007669"/>
    <property type="project" value="UniProtKB-KW"/>
</dbReference>